<accession>M1PEJ5</accession>
<dbReference type="OrthoDB" id="9986035at2"/>
<dbReference type="EMBL" id="CP003985">
    <property type="protein sequence ID" value="AGF78145.1"/>
    <property type="molecule type" value="Genomic_DNA"/>
</dbReference>
<dbReference type="RefSeq" id="WP_015403836.1">
    <property type="nucleotide sequence ID" value="NC_020304.1"/>
</dbReference>
<evidence type="ECO:0000313" key="1">
    <source>
        <dbReference type="EMBL" id="AGF78145.1"/>
    </source>
</evidence>
<keyword evidence="2" id="KW-1185">Reference proteome</keyword>
<protein>
    <submittedName>
        <fullName evidence="1">Uncharacterized protein</fullName>
    </submittedName>
</protein>
<reference evidence="2" key="1">
    <citation type="journal article" date="2013" name="Stand. Genomic Sci.">
        <title>Complete genome sequence of Desulfocapsa sulfexigens, a marine deltaproteobacterium specialized in disproportionating inorganic sulfur compounds.</title>
        <authorList>
            <person name="Finster K.W."/>
            <person name="Kjeldsen K.U."/>
            <person name="Kube M."/>
            <person name="Reinhardt R."/>
            <person name="Mussmann M."/>
            <person name="Amann R."/>
            <person name="Schreiber L."/>
        </authorList>
    </citation>
    <scope>NUCLEOTIDE SEQUENCE [LARGE SCALE GENOMIC DNA]</scope>
    <source>
        <strain evidence="2">DSM 10523 / SB164P1</strain>
    </source>
</reference>
<proteinExistence type="predicted"/>
<sequence length="108" mass="12489">MSIFKIGSFLLVFFFIFVVSSDGAELNCSARVFSGQDFMTPRSRFVIDEKVYSRAVCLDLPPGKYAMAAVWYNPFQQVQRQDKHTFYLRSVSGYSTFFWMKVLKKGPL</sequence>
<organism evidence="1 2">
    <name type="scientific">Desulfocapsa sulfexigens (strain DSM 10523 / SB164P1)</name>
    <dbReference type="NCBI Taxonomy" id="1167006"/>
    <lineage>
        <taxon>Bacteria</taxon>
        <taxon>Pseudomonadati</taxon>
        <taxon>Thermodesulfobacteriota</taxon>
        <taxon>Desulfobulbia</taxon>
        <taxon>Desulfobulbales</taxon>
        <taxon>Desulfocapsaceae</taxon>
        <taxon>Desulfocapsa</taxon>
    </lineage>
</organism>
<name>M1PEJ5_DESSD</name>
<dbReference type="HOGENOM" id="CLU_2192798_0_0_7"/>
<dbReference type="AlphaFoldDB" id="M1PEJ5"/>
<evidence type="ECO:0000313" key="2">
    <source>
        <dbReference type="Proteomes" id="UP000011721"/>
    </source>
</evidence>
<dbReference type="KEGG" id="dsf:UWK_01587"/>
<dbReference type="Proteomes" id="UP000011721">
    <property type="component" value="Chromosome"/>
</dbReference>
<gene>
    <name evidence="1" type="ordered locus">UWK_01587</name>
</gene>